<evidence type="ECO:0008006" key="12">
    <source>
        <dbReference type="Google" id="ProtNLM"/>
    </source>
</evidence>
<feature type="transmembrane region" description="Helical" evidence="9">
    <location>
        <begin position="88"/>
        <end position="104"/>
    </location>
</feature>
<proteinExistence type="inferred from homology"/>
<feature type="transmembrane region" description="Helical" evidence="9">
    <location>
        <begin position="264"/>
        <end position="283"/>
    </location>
</feature>
<gene>
    <name evidence="10" type="ORF">HETSPECPRED_001147</name>
</gene>
<dbReference type="AlphaFoldDB" id="A0A8H3J0Y8"/>
<dbReference type="GO" id="GO:0005886">
    <property type="term" value="C:plasma membrane"/>
    <property type="evidence" value="ECO:0007669"/>
    <property type="project" value="TreeGrafter"/>
</dbReference>
<name>A0A8H3J0Y8_9LECA</name>
<evidence type="ECO:0000256" key="3">
    <source>
        <dbReference type="ARBA" id="ARBA00022448"/>
    </source>
</evidence>
<dbReference type="Proteomes" id="UP000664521">
    <property type="component" value="Unassembled WGS sequence"/>
</dbReference>
<dbReference type="InterPro" id="IPR036259">
    <property type="entry name" value="MFS_trans_sf"/>
</dbReference>
<organism evidence="10 11">
    <name type="scientific">Heterodermia speciosa</name>
    <dbReference type="NCBI Taxonomy" id="116794"/>
    <lineage>
        <taxon>Eukaryota</taxon>
        <taxon>Fungi</taxon>
        <taxon>Dikarya</taxon>
        <taxon>Ascomycota</taxon>
        <taxon>Pezizomycotina</taxon>
        <taxon>Lecanoromycetes</taxon>
        <taxon>OSLEUM clade</taxon>
        <taxon>Lecanoromycetidae</taxon>
        <taxon>Caliciales</taxon>
        <taxon>Physciaceae</taxon>
        <taxon>Heterodermia</taxon>
    </lineage>
</organism>
<dbReference type="InterPro" id="IPR011701">
    <property type="entry name" value="MFS"/>
</dbReference>
<feature type="transmembrane region" description="Helical" evidence="9">
    <location>
        <begin position="541"/>
        <end position="560"/>
    </location>
</feature>
<dbReference type="SUPFAM" id="SSF103473">
    <property type="entry name" value="MFS general substrate transporter"/>
    <property type="match status" value="2"/>
</dbReference>
<evidence type="ECO:0000256" key="8">
    <source>
        <dbReference type="SAM" id="MobiDB-lite"/>
    </source>
</evidence>
<comment type="similarity">
    <text evidence="2">Belongs to the major facilitator superfamily.</text>
</comment>
<comment type="subcellular location">
    <subcellularLocation>
        <location evidence="1">Membrane</location>
        <topology evidence="1">Multi-pass membrane protein</topology>
    </subcellularLocation>
</comment>
<evidence type="ECO:0000313" key="11">
    <source>
        <dbReference type="Proteomes" id="UP000664521"/>
    </source>
</evidence>
<sequence length="612" mass="65659">MSSTGEGASGEPSKNQALVDQDEGSSVSSDDDAQAGVRNIEIISQTWTKWSLLSAYAGLYLLAFVTSLEQLTTTNLTVYATSAFQEHSLVSTVLVVQGVVNAVVKPPMAKFANVFGRLEAFCLSIFIYTIGYIQQAASRNVQTFAAAQIFYSAGSTGLQILQQIFIADTSDLLNRALFSSIPDIPFLITVWSGPPIAQSILSKASWRWGYGLWSIVLPVAFLPLMAALAANLRKAKRLRTLPPSLWKGQTVTGALKILWYELDFFGLILLSAAISLILIPLTLAASAKSGWKNGSIVAMLVIGCVCLIAFPVWESGPQWAPKPFFSLKLLTNRTVLAGCAIGFFYFAVFYTSVQPYFYSYLQVVHHTSVTAAGHITQTFSFTSTVASICISLVIKYTHRYKYCITTGALIYLLGIGLLIRYRTQSSSIGSIVGTQIAVGIGGGLINVPAQLGVQASVSHTDVAAVTAMFLTIVEIGGAVGAAISGAIWTAKLPAKLALYLPEASKGDAALIFGNITLAQGFERGSAEGVAVARAYQETMDILLIVAACLCVPMLPLSLLMRNWNLAKMDQRVKGNVIGQSNRADSVDGSGTPDTEQPPRKGYKTFTGRFKRA</sequence>
<keyword evidence="4 9" id="KW-0812">Transmembrane</keyword>
<keyword evidence="3" id="KW-0813">Transport</keyword>
<dbReference type="PANTHER" id="PTHR23501">
    <property type="entry name" value="MAJOR FACILITATOR SUPERFAMILY"/>
    <property type="match status" value="1"/>
</dbReference>
<dbReference type="Pfam" id="PF07690">
    <property type="entry name" value="MFS_1"/>
    <property type="match status" value="1"/>
</dbReference>
<dbReference type="OrthoDB" id="2241241at2759"/>
<feature type="region of interest" description="Disordered" evidence="8">
    <location>
        <begin position="579"/>
        <end position="612"/>
    </location>
</feature>
<feature type="transmembrane region" description="Helical" evidence="9">
    <location>
        <begin position="400"/>
        <end position="421"/>
    </location>
</feature>
<evidence type="ECO:0000256" key="7">
    <source>
        <dbReference type="ARBA" id="ARBA00023136"/>
    </source>
</evidence>
<evidence type="ECO:0000256" key="1">
    <source>
        <dbReference type="ARBA" id="ARBA00004141"/>
    </source>
</evidence>
<keyword evidence="6" id="KW-0406">Ion transport</keyword>
<evidence type="ECO:0000313" key="10">
    <source>
        <dbReference type="EMBL" id="CAF9938666.1"/>
    </source>
</evidence>
<comment type="caution">
    <text evidence="10">The sequence shown here is derived from an EMBL/GenBank/DDBJ whole genome shotgun (WGS) entry which is preliminary data.</text>
</comment>
<dbReference type="FunFam" id="1.20.1250.20:FF:000197">
    <property type="entry name" value="Siderophore iron transporter 1"/>
    <property type="match status" value="1"/>
</dbReference>
<dbReference type="PANTHER" id="PTHR23501:SF87">
    <property type="entry name" value="SIDEROPHORE IRON TRANSPORTER 2"/>
    <property type="match status" value="1"/>
</dbReference>
<protein>
    <recommendedName>
        <fullName evidence="12">Major facilitator superfamily (MFS) profile domain-containing protein</fullName>
    </recommendedName>
</protein>
<feature type="transmembrane region" description="Helical" evidence="9">
    <location>
        <begin position="427"/>
        <end position="449"/>
    </location>
</feature>
<dbReference type="EMBL" id="CAJPDS010000117">
    <property type="protein sequence ID" value="CAF9938666.1"/>
    <property type="molecule type" value="Genomic_DNA"/>
</dbReference>
<reference evidence="10" key="1">
    <citation type="submission" date="2021-03" db="EMBL/GenBank/DDBJ databases">
        <authorList>
            <person name="Tagirdzhanova G."/>
        </authorList>
    </citation>
    <scope>NUCLEOTIDE SEQUENCE</scope>
</reference>
<keyword evidence="7 9" id="KW-0472">Membrane</keyword>
<dbReference type="Gene3D" id="1.20.1250.20">
    <property type="entry name" value="MFS general substrate transporter like domains"/>
    <property type="match status" value="2"/>
</dbReference>
<evidence type="ECO:0000256" key="2">
    <source>
        <dbReference type="ARBA" id="ARBA00008335"/>
    </source>
</evidence>
<feature type="transmembrane region" description="Helical" evidence="9">
    <location>
        <begin position="210"/>
        <end position="230"/>
    </location>
</feature>
<feature type="region of interest" description="Disordered" evidence="8">
    <location>
        <begin position="1"/>
        <end position="32"/>
    </location>
</feature>
<accession>A0A8H3J0Y8</accession>
<keyword evidence="11" id="KW-1185">Reference proteome</keyword>
<feature type="transmembrane region" description="Helical" evidence="9">
    <location>
        <begin position="50"/>
        <end position="68"/>
    </location>
</feature>
<evidence type="ECO:0000256" key="9">
    <source>
        <dbReference type="SAM" id="Phobius"/>
    </source>
</evidence>
<feature type="transmembrane region" description="Helical" evidence="9">
    <location>
        <begin position="334"/>
        <end position="351"/>
    </location>
</feature>
<feature type="compositionally biased region" description="Polar residues" evidence="8">
    <location>
        <begin position="1"/>
        <end position="28"/>
    </location>
</feature>
<keyword evidence="5 9" id="KW-1133">Transmembrane helix</keyword>
<feature type="transmembrane region" description="Helical" evidence="9">
    <location>
        <begin position="295"/>
        <end position="313"/>
    </location>
</feature>
<feature type="transmembrane region" description="Helical" evidence="9">
    <location>
        <begin position="371"/>
        <end position="393"/>
    </location>
</feature>
<feature type="transmembrane region" description="Helical" evidence="9">
    <location>
        <begin position="461"/>
        <end position="488"/>
    </location>
</feature>
<evidence type="ECO:0000256" key="6">
    <source>
        <dbReference type="ARBA" id="ARBA00023065"/>
    </source>
</evidence>
<evidence type="ECO:0000256" key="5">
    <source>
        <dbReference type="ARBA" id="ARBA00022989"/>
    </source>
</evidence>
<feature type="transmembrane region" description="Helical" evidence="9">
    <location>
        <begin position="111"/>
        <end position="133"/>
    </location>
</feature>
<dbReference type="GO" id="GO:0015343">
    <property type="term" value="F:siderophore-iron transmembrane transporter activity"/>
    <property type="evidence" value="ECO:0007669"/>
    <property type="project" value="TreeGrafter"/>
</dbReference>
<evidence type="ECO:0000256" key="4">
    <source>
        <dbReference type="ARBA" id="ARBA00022692"/>
    </source>
</evidence>